<dbReference type="EMBL" id="JBHSBI010000032">
    <property type="protein sequence ID" value="MFC4014142.1"/>
    <property type="molecule type" value="Genomic_DNA"/>
</dbReference>
<name>A0ABV8GP95_9ACTN</name>
<comment type="caution">
    <text evidence="1">The sequence shown here is derived from an EMBL/GenBank/DDBJ whole genome shotgun (WGS) entry which is preliminary data.</text>
</comment>
<organism evidence="1 2">
    <name type="scientific">Nonomuraea purpurea</name>
    <dbReference type="NCBI Taxonomy" id="1849276"/>
    <lineage>
        <taxon>Bacteria</taxon>
        <taxon>Bacillati</taxon>
        <taxon>Actinomycetota</taxon>
        <taxon>Actinomycetes</taxon>
        <taxon>Streptosporangiales</taxon>
        <taxon>Streptosporangiaceae</taxon>
        <taxon>Nonomuraea</taxon>
    </lineage>
</organism>
<dbReference type="RefSeq" id="WP_379533991.1">
    <property type="nucleotide sequence ID" value="NZ_JBHSBI010000032.1"/>
</dbReference>
<proteinExistence type="predicted"/>
<dbReference type="Pfam" id="PF13279">
    <property type="entry name" value="4HBT_2"/>
    <property type="match status" value="1"/>
</dbReference>
<gene>
    <name evidence="1" type="ORF">ACFOY2_43430</name>
</gene>
<sequence>MTLTVGAEQTSTLRARPGYEGANIRTWVGFKHFGYLVEAAVLQWFRDRGLGPGRLYHEFGLGLELTDCSMMLPAVLDVDDEVSAQVRQVAPGRFSVRLTTTGTVCRAKATVALVRQAPGGAPDEVAALVVDEVAGEGRRDLPLPPDGDPLKQVLDGEPGAFGWAWRAPYFYCHFSDRVAHSGYLRTLEETVDRFLADRGISVGAMLDQRGWIPVVSRSRIRMLADAHMEETVLTTFRVKEVLGGVSYDARMDCHVARGDRLVHVATADILHGYAVSRGPQAGRLAELDAGVLAALTGRSAG</sequence>
<evidence type="ECO:0000313" key="1">
    <source>
        <dbReference type="EMBL" id="MFC4014142.1"/>
    </source>
</evidence>
<evidence type="ECO:0000313" key="2">
    <source>
        <dbReference type="Proteomes" id="UP001595851"/>
    </source>
</evidence>
<dbReference type="EC" id="3.1.2.-" evidence="1"/>
<reference evidence="2" key="1">
    <citation type="journal article" date="2019" name="Int. J. Syst. Evol. Microbiol.">
        <title>The Global Catalogue of Microorganisms (GCM) 10K type strain sequencing project: providing services to taxonomists for standard genome sequencing and annotation.</title>
        <authorList>
            <consortium name="The Broad Institute Genomics Platform"/>
            <consortium name="The Broad Institute Genome Sequencing Center for Infectious Disease"/>
            <person name="Wu L."/>
            <person name="Ma J."/>
        </authorList>
    </citation>
    <scope>NUCLEOTIDE SEQUENCE [LARGE SCALE GENOMIC DNA]</scope>
    <source>
        <strain evidence="2">TBRC 1276</strain>
    </source>
</reference>
<dbReference type="GO" id="GO:0016787">
    <property type="term" value="F:hydrolase activity"/>
    <property type="evidence" value="ECO:0007669"/>
    <property type="project" value="UniProtKB-KW"/>
</dbReference>
<dbReference type="Proteomes" id="UP001595851">
    <property type="component" value="Unassembled WGS sequence"/>
</dbReference>
<keyword evidence="1" id="KW-0378">Hydrolase</keyword>
<protein>
    <submittedName>
        <fullName evidence="1">Acyl-CoA thioesterase</fullName>
        <ecNumber evidence="1">3.1.2.-</ecNumber>
    </submittedName>
</protein>
<dbReference type="Gene3D" id="3.10.129.10">
    <property type="entry name" value="Hotdog Thioesterase"/>
    <property type="match status" value="1"/>
</dbReference>
<accession>A0ABV8GP95</accession>
<dbReference type="SUPFAM" id="SSF54637">
    <property type="entry name" value="Thioesterase/thiol ester dehydrase-isomerase"/>
    <property type="match status" value="1"/>
</dbReference>
<dbReference type="InterPro" id="IPR029069">
    <property type="entry name" value="HotDog_dom_sf"/>
</dbReference>
<keyword evidence="2" id="KW-1185">Reference proteome</keyword>